<reference evidence="7 8" key="1">
    <citation type="submission" date="2006-02" db="EMBL/GenBank/DDBJ databases">
        <authorList>
            <person name="Amann R."/>
            <person name="Ferriera S."/>
            <person name="Johnson J."/>
            <person name="Kravitz S."/>
            <person name="Halpern A."/>
            <person name="Remington K."/>
            <person name="Beeson K."/>
            <person name="Tran B."/>
            <person name="Rogers Y.-H."/>
            <person name="Friedman R."/>
            <person name="Venter J.C."/>
        </authorList>
    </citation>
    <scope>NUCLEOTIDE SEQUENCE [LARGE SCALE GENOMIC DNA]</scope>
    <source>
        <strain evidence="7 8">DSM 3645</strain>
    </source>
</reference>
<dbReference type="Pfam" id="PF00884">
    <property type="entry name" value="Sulfatase"/>
    <property type="match status" value="1"/>
</dbReference>
<evidence type="ECO:0000313" key="8">
    <source>
        <dbReference type="Proteomes" id="UP000004358"/>
    </source>
</evidence>
<feature type="region of interest" description="Disordered" evidence="5">
    <location>
        <begin position="1"/>
        <end position="22"/>
    </location>
</feature>
<dbReference type="GO" id="GO:0016787">
    <property type="term" value="F:hydrolase activity"/>
    <property type="evidence" value="ECO:0007669"/>
    <property type="project" value="UniProtKB-KW"/>
</dbReference>
<proteinExistence type="inferred from homology"/>
<keyword evidence="4" id="KW-0325">Glycoprotein</keyword>
<dbReference type="CDD" id="cd16031">
    <property type="entry name" value="G6S_like"/>
    <property type="match status" value="1"/>
</dbReference>
<dbReference type="STRING" id="314230.DSM3645_05315"/>
<dbReference type="InterPro" id="IPR017850">
    <property type="entry name" value="Alkaline_phosphatase_core_sf"/>
</dbReference>
<keyword evidence="3" id="KW-0378">Hydrolase</keyword>
<dbReference type="eggNOG" id="COG3119">
    <property type="taxonomic scope" value="Bacteria"/>
</dbReference>
<organism evidence="7 8">
    <name type="scientific">Blastopirellula marina DSM 3645</name>
    <dbReference type="NCBI Taxonomy" id="314230"/>
    <lineage>
        <taxon>Bacteria</taxon>
        <taxon>Pseudomonadati</taxon>
        <taxon>Planctomycetota</taxon>
        <taxon>Planctomycetia</taxon>
        <taxon>Pirellulales</taxon>
        <taxon>Pirellulaceae</taxon>
        <taxon>Blastopirellula</taxon>
    </lineage>
</organism>
<dbReference type="HOGENOM" id="CLU_006332_9_3_0"/>
<evidence type="ECO:0000256" key="1">
    <source>
        <dbReference type="ARBA" id="ARBA00008779"/>
    </source>
</evidence>
<name>A3ZTV8_9BACT</name>
<sequence length="493" mass="56428">MTASSLAQDKAPQKEKSAKADKRPNVLFILTDDQRSDALSCMGHPHLKTPHVDRLADEGLLFKNHYCTTSLCSPSRASILSGLYAHAHGVVNNFTDYPSNLVSFPMRLHESGYETAYIGKWHMGEDNDEPRPGFDYFVTHKGQGKYFDTEFNFNGQGRKVVDGYYTTVVTDMAEDWISKQDGDKPWMLMLGHKAPHSFYLPEEKYEHTFDQADIQYPKSAFDLEDKPEWFKKRLDTWHGIYGPLFDWRKNFPDESPAGVKDFARMVRAYWGTILSVDDSVGRLYDFLKERGELDNTLIIFTSDNGLLEGEHGMVDKRTGHEPSIRIPLVVRYPGLTPVDQPRVIDNISVTIDFAPSILEICGAKPLENIHGKSWKQLAQGDASDWRTSFYYEYNYEKQFPYTPNVRALRTDRYKYIRYPHGDGSPDKHMAELYDLKADPDENKNLINEPAQAETIRKLRTELDRLIAEHGAGQPDQMPLDQGIQSGLPEESIR</sequence>
<feature type="compositionally biased region" description="Basic and acidic residues" evidence="5">
    <location>
        <begin position="11"/>
        <end position="22"/>
    </location>
</feature>
<evidence type="ECO:0000256" key="2">
    <source>
        <dbReference type="ARBA" id="ARBA00022729"/>
    </source>
</evidence>
<dbReference type="PANTHER" id="PTHR43108">
    <property type="entry name" value="N-ACETYLGLUCOSAMINE-6-SULFATASE FAMILY MEMBER"/>
    <property type="match status" value="1"/>
</dbReference>
<evidence type="ECO:0000313" key="7">
    <source>
        <dbReference type="EMBL" id="EAQ80015.1"/>
    </source>
</evidence>
<feature type="domain" description="Sulfatase N-terminal" evidence="6">
    <location>
        <begin position="24"/>
        <end position="362"/>
    </location>
</feature>
<evidence type="ECO:0000256" key="3">
    <source>
        <dbReference type="ARBA" id="ARBA00022801"/>
    </source>
</evidence>
<dbReference type="AlphaFoldDB" id="A3ZTV8"/>
<gene>
    <name evidence="7" type="ORF">DSM3645_05315</name>
</gene>
<evidence type="ECO:0000256" key="5">
    <source>
        <dbReference type="SAM" id="MobiDB-lite"/>
    </source>
</evidence>
<dbReference type="Proteomes" id="UP000004358">
    <property type="component" value="Unassembled WGS sequence"/>
</dbReference>
<accession>A3ZTV8</accession>
<keyword evidence="2" id="KW-0732">Signal</keyword>
<dbReference type="PROSITE" id="PS00149">
    <property type="entry name" value="SULFATASE_2"/>
    <property type="match status" value="1"/>
</dbReference>
<dbReference type="InterPro" id="IPR000917">
    <property type="entry name" value="Sulfatase_N"/>
</dbReference>
<evidence type="ECO:0000259" key="6">
    <source>
        <dbReference type="Pfam" id="PF00884"/>
    </source>
</evidence>
<comment type="caution">
    <text evidence="7">The sequence shown here is derived from an EMBL/GenBank/DDBJ whole genome shotgun (WGS) entry which is preliminary data.</text>
</comment>
<dbReference type="EMBL" id="AANZ01000011">
    <property type="protein sequence ID" value="EAQ80015.1"/>
    <property type="molecule type" value="Genomic_DNA"/>
</dbReference>
<dbReference type="RefSeq" id="WP_002654659.1">
    <property type="nucleotide sequence ID" value="NZ_CH672377.1"/>
</dbReference>
<dbReference type="InterPro" id="IPR024607">
    <property type="entry name" value="Sulfatase_CS"/>
</dbReference>
<dbReference type="SUPFAM" id="SSF53649">
    <property type="entry name" value="Alkaline phosphatase-like"/>
    <property type="match status" value="1"/>
</dbReference>
<dbReference type="PANTHER" id="PTHR43108:SF8">
    <property type="entry name" value="SD21168P"/>
    <property type="match status" value="1"/>
</dbReference>
<feature type="region of interest" description="Disordered" evidence="5">
    <location>
        <begin position="469"/>
        <end position="493"/>
    </location>
</feature>
<evidence type="ECO:0000256" key="4">
    <source>
        <dbReference type="ARBA" id="ARBA00023180"/>
    </source>
</evidence>
<dbReference type="Gene3D" id="3.40.720.10">
    <property type="entry name" value="Alkaline Phosphatase, subunit A"/>
    <property type="match status" value="1"/>
</dbReference>
<comment type="similarity">
    <text evidence="1">Belongs to the sulfatase family.</text>
</comment>
<protein>
    <submittedName>
        <fullName evidence="7">Mucin-desulfating sulfatase (N-acetylglucosamine-6-sulfatase)</fullName>
    </submittedName>
</protein>